<protein>
    <recommendedName>
        <fullName evidence="3">KfrA N-terminal DNA-binding domain-containing protein</fullName>
    </recommendedName>
</protein>
<proteinExistence type="predicted"/>
<reference evidence="2" key="1">
    <citation type="submission" date="2022-07" db="EMBL/GenBank/DDBJ databases">
        <title>Complete genome sequence of Salinispirillum sp. LH10-3-1 capable of multiple carbohydrate inversion isolated from a soda lake.</title>
        <authorList>
            <person name="Liu J."/>
            <person name="Zhai Y."/>
            <person name="Zhang H."/>
            <person name="Yang H."/>
            <person name="Qu J."/>
            <person name="Li J."/>
        </authorList>
    </citation>
    <scope>NUCLEOTIDE SEQUENCE</scope>
    <source>
        <strain evidence="2">LH 10-3-1</strain>
    </source>
</reference>
<dbReference type="EMBL" id="CP101717">
    <property type="protein sequence ID" value="WLD56904.1"/>
    <property type="molecule type" value="Genomic_DNA"/>
</dbReference>
<evidence type="ECO:0000256" key="1">
    <source>
        <dbReference type="SAM" id="MobiDB-lite"/>
    </source>
</evidence>
<evidence type="ECO:0000313" key="2">
    <source>
        <dbReference type="EMBL" id="WLD56904.1"/>
    </source>
</evidence>
<name>A0AB38YBZ5_9GAMM</name>
<organism evidence="2">
    <name type="scientific">Salinispirillum sp. LH 10-3-1</name>
    <dbReference type="NCBI Taxonomy" id="2952525"/>
    <lineage>
        <taxon>Bacteria</taxon>
        <taxon>Pseudomonadati</taxon>
        <taxon>Pseudomonadota</taxon>
        <taxon>Gammaproteobacteria</taxon>
        <taxon>Oceanospirillales</taxon>
        <taxon>Saccharospirillaceae</taxon>
        <taxon>Salinispirillum</taxon>
    </lineage>
</organism>
<accession>A0AB38YBZ5</accession>
<feature type="region of interest" description="Disordered" evidence="1">
    <location>
        <begin position="50"/>
        <end position="72"/>
    </location>
</feature>
<gene>
    <name evidence="2" type="ORF">NFC81_09185</name>
</gene>
<dbReference type="AlphaFoldDB" id="A0AB38YBZ5"/>
<evidence type="ECO:0008006" key="3">
    <source>
        <dbReference type="Google" id="ProtNLM"/>
    </source>
</evidence>
<dbReference type="RefSeq" id="WP_304994189.1">
    <property type="nucleotide sequence ID" value="NZ_CP101717.1"/>
</dbReference>
<sequence length="120" mass="13254">MYGHRWTSSYGTEIDPDKIWQACLRGVTPEQIKRGMNLLAQSGAEWPPSAPQFRAMCEGDTGASEKPARHEPQHLLLEQSDRGAMAERIAIMNTQVTAESRAKGRSTIASLMNTINGVQQ</sequence>